<dbReference type="InterPro" id="IPR011600">
    <property type="entry name" value="Pept_C14_caspase"/>
</dbReference>
<feature type="domain" description="Peptidase C14 caspase" evidence="1">
    <location>
        <begin position="160"/>
        <end position="343"/>
    </location>
</feature>
<dbReference type="RefSeq" id="WP_120554886.1">
    <property type="nucleotide sequence ID" value="NZ_RAWK01000040.1"/>
</dbReference>
<dbReference type="Gene3D" id="3.40.50.1460">
    <property type="match status" value="1"/>
</dbReference>
<evidence type="ECO:0000313" key="2">
    <source>
        <dbReference type="EMBL" id="RKH70730.1"/>
    </source>
</evidence>
<dbReference type="OrthoDB" id="9804257at2"/>
<name>A0A3A8QUX8_9BACT</name>
<organism evidence="2 3">
    <name type="scientific">Corallococcus aberystwythensis</name>
    <dbReference type="NCBI Taxonomy" id="2316722"/>
    <lineage>
        <taxon>Bacteria</taxon>
        <taxon>Pseudomonadati</taxon>
        <taxon>Myxococcota</taxon>
        <taxon>Myxococcia</taxon>
        <taxon>Myxococcales</taxon>
        <taxon>Cystobacterineae</taxon>
        <taxon>Myxococcaceae</taxon>
        <taxon>Corallococcus</taxon>
    </lineage>
</organism>
<dbReference type="AlphaFoldDB" id="A0A3A8QUX8"/>
<sequence length="644" mass="68899">MKPVLGTGLRVFTVLRRVAARKALHRGALGPWRQGLAVLLRGTGSLREVAERAQRRWALRLGLRLLMVTGPQRAVAERALLRWALRLGLRLLSVTGPLRAVAERAQLRWALRLLMVTGPLREVVERAQRRWALSLGLRLLVILLAVAGPLQGAAAEDAPRRWALVVGENQGLSGEERLRFAEADARRMREVLQEVGTVPPARTMTLLGADAATLRDALTRFQTRLAAEATPRDWLLLYVSSHAGDGSLHLRGTELPMRELVDFLKGAPVGVGLLILDSCRSGLATRLKGLKPVTAPVMMEASDLEGRVVISASGADEYAQESDALQGSFFTHHLAVGLRGAADASRDGRVTLEEAYRYAYARTLESTLVSPGGVQRPTFRMDLRGRGELVLSEPQHARGRLTLDVKTPGRWLVVASESGALVAELEKGEGPTTLAVAPGAYRLLLRADEGYLERSVRVPLDGTVSVGGEPLEEAARSRLARKGGAGASLLVAVGPSLTSGIVAGLSSVAGLDVRLMREGWLLPGVDASSLGFTVRRGTGNGVDFQQTELELRLGAGPHWKHGAWTFSGTVEAGALAAFQSRIPNEDARFGLEPLALVTGGVRLDVRSRLSMLLSASAGGVVAKRDTGTALVPRASASLMVGYAL</sequence>
<dbReference type="GO" id="GO:0004197">
    <property type="term" value="F:cysteine-type endopeptidase activity"/>
    <property type="evidence" value="ECO:0007669"/>
    <property type="project" value="InterPro"/>
</dbReference>
<accession>A0A3A8QUX8</accession>
<dbReference type="Proteomes" id="UP000267003">
    <property type="component" value="Unassembled WGS sequence"/>
</dbReference>
<evidence type="ECO:0000259" key="1">
    <source>
        <dbReference type="Pfam" id="PF00656"/>
    </source>
</evidence>
<gene>
    <name evidence="2" type="ORF">D7W81_08800</name>
</gene>
<reference evidence="3" key="1">
    <citation type="submission" date="2018-09" db="EMBL/GenBank/DDBJ databases">
        <authorList>
            <person name="Livingstone P.G."/>
            <person name="Whitworth D.E."/>
        </authorList>
    </citation>
    <scope>NUCLEOTIDE SEQUENCE [LARGE SCALE GENOMIC DNA]</scope>
    <source>
        <strain evidence="3">AB050A</strain>
    </source>
</reference>
<proteinExistence type="predicted"/>
<dbReference type="EMBL" id="RAWK01000040">
    <property type="protein sequence ID" value="RKH70730.1"/>
    <property type="molecule type" value="Genomic_DNA"/>
</dbReference>
<protein>
    <submittedName>
        <fullName evidence="2">Caspase family protein</fullName>
    </submittedName>
</protein>
<keyword evidence="3" id="KW-1185">Reference proteome</keyword>
<dbReference type="SUPFAM" id="SSF52129">
    <property type="entry name" value="Caspase-like"/>
    <property type="match status" value="1"/>
</dbReference>
<dbReference type="InterPro" id="IPR029030">
    <property type="entry name" value="Caspase-like_dom_sf"/>
</dbReference>
<dbReference type="GO" id="GO:0006508">
    <property type="term" value="P:proteolysis"/>
    <property type="evidence" value="ECO:0007669"/>
    <property type="project" value="InterPro"/>
</dbReference>
<evidence type="ECO:0000313" key="3">
    <source>
        <dbReference type="Proteomes" id="UP000267003"/>
    </source>
</evidence>
<comment type="caution">
    <text evidence="2">The sequence shown here is derived from an EMBL/GenBank/DDBJ whole genome shotgun (WGS) entry which is preliminary data.</text>
</comment>
<dbReference type="Pfam" id="PF00656">
    <property type="entry name" value="Peptidase_C14"/>
    <property type="match status" value="1"/>
</dbReference>